<protein>
    <recommendedName>
        <fullName evidence="4">Regulatory protein YycH-like domain-containing protein</fullName>
    </recommendedName>
</protein>
<evidence type="ECO:0008006" key="4">
    <source>
        <dbReference type="Google" id="ProtNLM"/>
    </source>
</evidence>
<comment type="caution">
    <text evidence="2">The sequence shown here is derived from an EMBL/GenBank/DDBJ whole genome shotgun (WGS) entry which is preliminary data.</text>
</comment>
<keyword evidence="3" id="KW-1185">Reference proteome</keyword>
<keyword evidence="1" id="KW-0472">Membrane</keyword>
<gene>
    <name evidence="2" type="ORF">HZY91_06895</name>
</gene>
<keyword evidence="1" id="KW-0812">Transmembrane</keyword>
<keyword evidence="1" id="KW-1133">Transmembrane helix</keyword>
<feature type="transmembrane region" description="Helical" evidence="1">
    <location>
        <begin position="7"/>
        <end position="26"/>
    </location>
</feature>
<accession>A0ABS0LR33</accession>
<evidence type="ECO:0000313" key="2">
    <source>
        <dbReference type="EMBL" id="MBG9986620.1"/>
    </source>
</evidence>
<evidence type="ECO:0000313" key="3">
    <source>
        <dbReference type="Proteomes" id="UP000721415"/>
    </source>
</evidence>
<evidence type="ECO:0000256" key="1">
    <source>
        <dbReference type="SAM" id="Phobius"/>
    </source>
</evidence>
<reference evidence="2 3" key="1">
    <citation type="submission" date="2020-07" db="EMBL/GenBank/DDBJ databases">
        <title>Facklamia lactis sp. nov., isolated from raw milk.</title>
        <authorList>
            <person name="Doll E.V."/>
            <person name="Huptas C."/>
            <person name="Staib L."/>
            <person name="Wenning M."/>
            <person name="Scherer S."/>
        </authorList>
    </citation>
    <scope>NUCLEOTIDE SEQUENCE [LARGE SCALE GENOMIC DNA]</scope>
    <source>
        <strain evidence="2 3">DSM 111018</strain>
    </source>
</reference>
<sequence length="262" mass="29884">MQEKLPISFYFKLIVIILVFGFAYYWRGPFIIETIQDDSLTYGQQGRMIFRSLLGMYPSQTSPVLPNLSSKIVGHPGNSQPVVIDEEIKSLEAYQHAEEKASFFNKSIDIDQLNQAYLEQLAQSSQGKKNIEVGYHLKDGNLSRAKELGEYHYLGPMTVDGESFRTQFPLIENSDYRLGENLYELFIAADDIHLKTWGEHPEVFAHYLIDAFQDSLDQEAYQNYQSQFISAYAQATDYQIDDAPYVRMVVVLNLDTDGLGGS</sequence>
<dbReference type="RefSeq" id="WP_197115544.1">
    <property type="nucleotide sequence ID" value="NZ_JACBXQ010000004.1"/>
</dbReference>
<name>A0ABS0LR33_9LACT</name>
<organism evidence="2 3">
    <name type="scientific">Facklamia lactis</name>
    <dbReference type="NCBI Taxonomy" id="2749967"/>
    <lineage>
        <taxon>Bacteria</taxon>
        <taxon>Bacillati</taxon>
        <taxon>Bacillota</taxon>
        <taxon>Bacilli</taxon>
        <taxon>Lactobacillales</taxon>
        <taxon>Aerococcaceae</taxon>
        <taxon>Facklamia</taxon>
    </lineage>
</organism>
<proteinExistence type="predicted"/>
<dbReference type="EMBL" id="JACBXQ010000004">
    <property type="protein sequence ID" value="MBG9986620.1"/>
    <property type="molecule type" value="Genomic_DNA"/>
</dbReference>
<dbReference type="Proteomes" id="UP000721415">
    <property type="component" value="Unassembled WGS sequence"/>
</dbReference>